<dbReference type="Proteomes" id="UP000247763">
    <property type="component" value="Chromosome"/>
</dbReference>
<evidence type="ECO:0000313" key="2">
    <source>
        <dbReference type="Proteomes" id="UP000247763"/>
    </source>
</evidence>
<dbReference type="AlphaFoldDB" id="A0A2Z3HTH9"/>
<protein>
    <submittedName>
        <fullName evidence="1">DUF2891 domain-containing protein</fullName>
    </submittedName>
</protein>
<evidence type="ECO:0000313" key="1">
    <source>
        <dbReference type="EMBL" id="AWM76630.1"/>
    </source>
</evidence>
<sequence length="338" mass="36992">MSSPSRLTPEIAAGFARIALGHVTRPWPYKLDQVLSSEADLAEPRRLHPIFFGSFDWHSCVHGYWLLAAVRRRFPDHPVAAEIDARFAEAFTEPNVEGERAFLRRPMSRGFERPYGWAWLLKLQAELTGAPGPWAGRLAPLAADFADRFRAHLPLATYPVRTGVHSSTAFAVALALDYARVAGDRDLEALLKSKALSWYGQDRDCQAWEPSGEDFLSPALMEAECLRRVLPAEDFRAWFAGFLPRAAAGEPASLFTPASVSDRSDGKIAHLDGLNLSRAWCWLSLAGALDPADPAAPAALGAAERHLDASLPHVAGDYMGEHWLASFALLALTAGEGR</sequence>
<name>A0A2Z3HTH9_9CAUL</name>
<gene>
    <name evidence="1" type="ORF">HYN04_01905</name>
</gene>
<dbReference type="RefSeq" id="WP_110449199.1">
    <property type="nucleotide sequence ID" value="NZ_CP029479.1"/>
</dbReference>
<dbReference type="EMBL" id="CP029479">
    <property type="protein sequence ID" value="AWM76630.1"/>
    <property type="molecule type" value="Genomic_DNA"/>
</dbReference>
<organism evidence="1 2">
    <name type="scientific">Phenylobacterium parvum</name>
    <dbReference type="NCBI Taxonomy" id="2201350"/>
    <lineage>
        <taxon>Bacteria</taxon>
        <taxon>Pseudomonadati</taxon>
        <taxon>Pseudomonadota</taxon>
        <taxon>Alphaproteobacteria</taxon>
        <taxon>Caulobacterales</taxon>
        <taxon>Caulobacteraceae</taxon>
        <taxon>Phenylobacterium</taxon>
    </lineage>
</organism>
<keyword evidence="2" id="KW-1185">Reference proteome</keyword>
<proteinExistence type="predicted"/>
<accession>A0A2Z3HTH9</accession>
<dbReference type="Pfam" id="PF11199">
    <property type="entry name" value="DUF2891"/>
    <property type="match status" value="1"/>
</dbReference>
<reference evidence="2" key="1">
    <citation type="submission" date="2018-05" db="EMBL/GenBank/DDBJ databases">
        <title>Genome sequencing of Phenylobacterium sp. HYN0004.</title>
        <authorList>
            <person name="Yi H."/>
            <person name="Baek C."/>
        </authorList>
    </citation>
    <scope>NUCLEOTIDE SEQUENCE [LARGE SCALE GENOMIC DNA]</scope>
    <source>
        <strain evidence="2">HYN0004</strain>
    </source>
</reference>
<dbReference type="InterPro" id="IPR021365">
    <property type="entry name" value="DUF2891"/>
</dbReference>
<dbReference type="OrthoDB" id="9779797at2"/>
<dbReference type="KEGG" id="phb:HYN04_01905"/>